<sequence>MGRINILDQITSNKIAAGEVVERPSSVVKELVENSIDAGAKNIIVEVLDGGESLIRIIDDGIGIHSEDMEKAFMPHATSKINNVEDIYKISTLGFRGEALASIASVAKVLLKTKFKEDEFGSEIYIEAGEIKHKREAAINKGTLIEVRDIFYNVPARKKFLKSISREGALINDIVSRIALSNPDISFKLYNNNKSILHTFGNGNLLDTIRCLYGKQISENLLYFEHHTDAISVFGYIGREEISRGSRNNQSIFVNNRYIKNKLITVAAENAFKSFSTVNKYPFFTIFLEVYPEFVDVNIHPTKAEIKFNDDRQVFKIVFDNIHNVLRKDIADSFLVAENSSENIQDEYKVEEITFNYNAIKPDYKEDYNNVKSNNEEFKTYSPSPEIINSFNLKEEEEKAFPKIIEKEVVSIPVELKNEIYNRYNTDDKFNNINNVNLENSNNIKKEITTNIEEDIDKPIKIPKFPKLKVIGQFNNTYILGEYESILYLIDQHAAHEKILFEEYLKAIENKEIVVQTLLIPITLELSLDDFSYYEENKNVFDNAGFIIEDFGSNSIRLIEVPYFLDKLNPKELFLSILDNLKSLGSGKTTEVKYNKIATMACKAAVKANDVLSYNEMEALIERLRFIDDPFNCPHGRPTIVKFTSYELDKKFRRIV</sequence>
<dbReference type="OrthoDB" id="9763467at2"/>
<evidence type="ECO:0000259" key="5">
    <source>
        <dbReference type="SMART" id="SM00853"/>
    </source>
</evidence>
<dbReference type="InterPro" id="IPR042121">
    <property type="entry name" value="MutL_C_regsub"/>
</dbReference>
<keyword evidence="8" id="KW-1185">Reference proteome</keyword>
<dbReference type="HAMAP" id="MF_00149">
    <property type="entry name" value="DNA_mis_repair"/>
    <property type="match status" value="1"/>
</dbReference>
<dbReference type="PANTHER" id="PTHR10073:SF12">
    <property type="entry name" value="DNA MISMATCH REPAIR PROTEIN MLH1"/>
    <property type="match status" value="1"/>
</dbReference>
<dbReference type="GO" id="GO:0005524">
    <property type="term" value="F:ATP binding"/>
    <property type="evidence" value="ECO:0007669"/>
    <property type="project" value="InterPro"/>
</dbReference>
<dbReference type="RefSeq" id="WP_072985719.1">
    <property type="nucleotide sequence ID" value="NZ_FQZB01000005.1"/>
</dbReference>
<dbReference type="PROSITE" id="PS00058">
    <property type="entry name" value="DNA_MISMATCH_REPAIR_1"/>
    <property type="match status" value="1"/>
</dbReference>
<dbReference type="GO" id="GO:0032300">
    <property type="term" value="C:mismatch repair complex"/>
    <property type="evidence" value="ECO:0007669"/>
    <property type="project" value="InterPro"/>
</dbReference>
<comment type="function">
    <text evidence="4">This protein is involved in the repair of mismatches in DNA. It is required for dam-dependent methyl-directed DNA mismatch repair. May act as a 'molecular matchmaker', a protein that promotes the formation of a stable complex between two or more DNA-binding proteins in an ATP-dependent manner without itself being part of a final effector complex.</text>
</comment>
<dbReference type="EMBL" id="FQZB01000005">
    <property type="protein sequence ID" value="SHI98121.1"/>
    <property type="molecule type" value="Genomic_DNA"/>
</dbReference>
<dbReference type="SUPFAM" id="SSF54211">
    <property type="entry name" value="Ribosomal protein S5 domain 2-like"/>
    <property type="match status" value="1"/>
</dbReference>
<dbReference type="SMART" id="SM00853">
    <property type="entry name" value="MutL_C"/>
    <property type="match status" value="1"/>
</dbReference>
<evidence type="ECO:0000313" key="8">
    <source>
        <dbReference type="Proteomes" id="UP000184310"/>
    </source>
</evidence>
<evidence type="ECO:0000256" key="2">
    <source>
        <dbReference type="ARBA" id="ARBA00022763"/>
    </source>
</evidence>
<dbReference type="GO" id="GO:0006298">
    <property type="term" value="P:mismatch repair"/>
    <property type="evidence" value="ECO:0007669"/>
    <property type="project" value="UniProtKB-UniRule"/>
</dbReference>
<dbReference type="AlphaFoldDB" id="A0A1M6FK69"/>
<dbReference type="PANTHER" id="PTHR10073">
    <property type="entry name" value="DNA MISMATCH REPAIR PROTEIN MLH, PMS, MUTL"/>
    <property type="match status" value="1"/>
</dbReference>
<keyword evidence="2 4" id="KW-0227">DNA damage</keyword>
<dbReference type="Gene3D" id="3.30.565.10">
    <property type="entry name" value="Histidine kinase-like ATPase, C-terminal domain"/>
    <property type="match status" value="1"/>
</dbReference>
<keyword evidence="3 4" id="KW-0234">DNA repair</keyword>
<comment type="similarity">
    <text evidence="1 4">Belongs to the DNA mismatch repair MutL/HexB family.</text>
</comment>
<dbReference type="GO" id="GO:0140664">
    <property type="term" value="F:ATP-dependent DNA damage sensor activity"/>
    <property type="evidence" value="ECO:0007669"/>
    <property type="project" value="InterPro"/>
</dbReference>
<evidence type="ECO:0000256" key="4">
    <source>
        <dbReference type="HAMAP-Rule" id="MF_00149"/>
    </source>
</evidence>
<dbReference type="InterPro" id="IPR014762">
    <property type="entry name" value="DNA_mismatch_repair_CS"/>
</dbReference>
<dbReference type="InterPro" id="IPR037198">
    <property type="entry name" value="MutL_C_sf"/>
</dbReference>
<dbReference type="Pfam" id="PF01119">
    <property type="entry name" value="DNA_mis_repair"/>
    <property type="match status" value="1"/>
</dbReference>
<dbReference type="InterPro" id="IPR020568">
    <property type="entry name" value="Ribosomal_Su5_D2-typ_SF"/>
</dbReference>
<dbReference type="InterPro" id="IPR042120">
    <property type="entry name" value="MutL_C_dimsub"/>
</dbReference>
<dbReference type="Proteomes" id="UP000184310">
    <property type="component" value="Unassembled WGS sequence"/>
</dbReference>
<evidence type="ECO:0000259" key="6">
    <source>
        <dbReference type="SMART" id="SM01340"/>
    </source>
</evidence>
<dbReference type="SUPFAM" id="SSF118116">
    <property type="entry name" value="DNA mismatch repair protein MutL"/>
    <property type="match status" value="1"/>
</dbReference>
<dbReference type="SUPFAM" id="SSF55874">
    <property type="entry name" value="ATPase domain of HSP90 chaperone/DNA topoisomerase II/histidine kinase"/>
    <property type="match status" value="1"/>
</dbReference>
<dbReference type="InterPro" id="IPR014721">
    <property type="entry name" value="Ribsml_uS5_D2-typ_fold_subgr"/>
</dbReference>
<dbReference type="InterPro" id="IPR014790">
    <property type="entry name" value="MutL_C"/>
</dbReference>
<dbReference type="NCBIfam" id="TIGR00585">
    <property type="entry name" value="mutl"/>
    <property type="match status" value="1"/>
</dbReference>
<protein>
    <recommendedName>
        <fullName evidence="4">DNA mismatch repair protein MutL</fullName>
    </recommendedName>
</protein>
<gene>
    <name evidence="4" type="primary">mutL</name>
    <name evidence="7" type="ORF">SAMN02745163_01162</name>
</gene>
<dbReference type="CDD" id="cd00782">
    <property type="entry name" value="MutL_Trans"/>
    <property type="match status" value="1"/>
</dbReference>
<dbReference type="Gene3D" id="3.30.1540.20">
    <property type="entry name" value="MutL, C-terminal domain, dimerisation subdomain"/>
    <property type="match status" value="1"/>
</dbReference>
<dbReference type="InterPro" id="IPR038973">
    <property type="entry name" value="MutL/Mlh/Pms-like"/>
</dbReference>
<dbReference type="GO" id="GO:0016887">
    <property type="term" value="F:ATP hydrolysis activity"/>
    <property type="evidence" value="ECO:0007669"/>
    <property type="project" value="InterPro"/>
</dbReference>
<proteinExistence type="inferred from homology"/>
<dbReference type="STRING" id="1121302.SAMN02745163_01162"/>
<feature type="domain" description="MutL C-terminal dimerisation" evidence="5">
    <location>
        <begin position="470"/>
        <end position="612"/>
    </location>
</feature>
<dbReference type="CDD" id="cd16926">
    <property type="entry name" value="HATPase_MutL-MLH-PMS-like"/>
    <property type="match status" value="1"/>
</dbReference>
<dbReference type="Pfam" id="PF13589">
    <property type="entry name" value="HATPase_c_3"/>
    <property type="match status" value="1"/>
</dbReference>
<organism evidence="7 8">
    <name type="scientific">Clostridium cavendishii DSM 21758</name>
    <dbReference type="NCBI Taxonomy" id="1121302"/>
    <lineage>
        <taxon>Bacteria</taxon>
        <taxon>Bacillati</taxon>
        <taxon>Bacillota</taxon>
        <taxon>Clostridia</taxon>
        <taxon>Eubacteriales</taxon>
        <taxon>Clostridiaceae</taxon>
        <taxon>Clostridium</taxon>
    </lineage>
</organism>
<dbReference type="InterPro" id="IPR036890">
    <property type="entry name" value="HATPase_C_sf"/>
</dbReference>
<dbReference type="SMART" id="SM01340">
    <property type="entry name" value="DNA_mis_repair"/>
    <property type="match status" value="1"/>
</dbReference>
<evidence type="ECO:0000256" key="1">
    <source>
        <dbReference type="ARBA" id="ARBA00006082"/>
    </source>
</evidence>
<name>A0A1M6FK69_9CLOT</name>
<dbReference type="InterPro" id="IPR002099">
    <property type="entry name" value="MutL/Mlh/PMS"/>
</dbReference>
<evidence type="ECO:0000313" key="7">
    <source>
        <dbReference type="EMBL" id="SHI98121.1"/>
    </source>
</evidence>
<dbReference type="Gene3D" id="3.30.1370.100">
    <property type="entry name" value="MutL, C-terminal domain, regulatory subdomain"/>
    <property type="match status" value="1"/>
</dbReference>
<dbReference type="InterPro" id="IPR020667">
    <property type="entry name" value="DNA_mismatch_repair_MutL"/>
</dbReference>
<feature type="domain" description="DNA mismatch repair protein S5" evidence="6">
    <location>
        <begin position="209"/>
        <end position="327"/>
    </location>
</feature>
<reference evidence="7 8" key="1">
    <citation type="submission" date="2016-11" db="EMBL/GenBank/DDBJ databases">
        <authorList>
            <person name="Jaros S."/>
            <person name="Januszkiewicz K."/>
            <person name="Wedrychowicz H."/>
        </authorList>
    </citation>
    <scope>NUCLEOTIDE SEQUENCE [LARGE SCALE GENOMIC DNA]</scope>
    <source>
        <strain evidence="7 8">DSM 21758</strain>
    </source>
</reference>
<dbReference type="GO" id="GO:0030983">
    <property type="term" value="F:mismatched DNA binding"/>
    <property type="evidence" value="ECO:0007669"/>
    <property type="project" value="InterPro"/>
</dbReference>
<dbReference type="Pfam" id="PF08676">
    <property type="entry name" value="MutL_C"/>
    <property type="match status" value="1"/>
</dbReference>
<accession>A0A1M6FK69</accession>
<dbReference type="InterPro" id="IPR013507">
    <property type="entry name" value="DNA_mismatch_S5_2-like"/>
</dbReference>
<evidence type="ECO:0000256" key="3">
    <source>
        <dbReference type="ARBA" id="ARBA00023204"/>
    </source>
</evidence>
<dbReference type="Gene3D" id="3.30.230.10">
    <property type="match status" value="1"/>
</dbReference>
<dbReference type="FunFam" id="3.30.565.10:FF:000003">
    <property type="entry name" value="DNA mismatch repair endonuclease MutL"/>
    <property type="match status" value="1"/>
</dbReference>